<dbReference type="PANTHER" id="PTHR30537">
    <property type="entry name" value="HTH-TYPE TRANSCRIPTIONAL REGULATOR"/>
    <property type="match status" value="1"/>
</dbReference>
<dbReference type="InterPro" id="IPR005119">
    <property type="entry name" value="LysR_subst-bd"/>
</dbReference>
<dbReference type="CDD" id="cd08422">
    <property type="entry name" value="PBP2_CrgA_like"/>
    <property type="match status" value="1"/>
</dbReference>
<sequence>MDTLDGFRVFVAAVETGSFAGAGERLGISGKLASKYLAALEDRFGARLLQRTTRRLGMTVAGERLYQRLPGWLDTLEDIRNDIKNDGRGLSGTLRISAPVTFGEMHVLNSLAAFRSLHPDLTIDLRLSDAYADLAAEGVDLAIRIGQLQNSALIARKIGHTALVLVAAPEYLEKHGTPLRIEELADHSCIRDTNMRTPGGTWPLMNKGETVRIRVGGHFLVNSARSVRELCLAGEGVALAPDYAVSRAIEDGRLIRILPDSAGPGLDIHAVYLDGRRMPRRVRAFLDHLKAKPLVS</sequence>
<dbReference type="FunFam" id="3.40.190.290:FF:000001">
    <property type="entry name" value="Transcriptional regulator, LysR family"/>
    <property type="match status" value="1"/>
</dbReference>
<dbReference type="Pfam" id="PF03466">
    <property type="entry name" value="LysR_substrate"/>
    <property type="match status" value="1"/>
</dbReference>
<dbReference type="SUPFAM" id="SSF53850">
    <property type="entry name" value="Periplasmic binding protein-like II"/>
    <property type="match status" value="1"/>
</dbReference>
<reference evidence="6 7" key="1">
    <citation type="submission" date="2019-06" db="EMBL/GenBank/DDBJ databases">
        <authorList>
            <person name="Li M."/>
        </authorList>
    </citation>
    <scope>NUCLEOTIDE SEQUENCE [LARGE SCALE GENOMIC DNA]</scope>
    <source>
        <strain evidence="6 7">BGMRC2036</strain>
    </source>
</reference>
<evidence type="ECO:0000256" key="2">
    <source>
        <dbReference type="ARBA" id="ARBA00023015"/>
    </source>
</evidence>
<name>A0A506U481_9HYPH</name>
<dbReference type="InterPro" id="IPR036390">
    <property type="entry name" value="WH_DNA-bd_sf"/>
</dbReference>
<dbReference type="Pfam" id="PF00126">
    <property type="entry name" value="HTH_1"/>
    <property type="match status" value="1"/>
</dbReference>
<evidence type="ECO:0000313" key="6">
    <source>
        <dbReference type="EMBL" id="TPW29193.1"/>
    </source>
</evidence>
<dbReference type="InterPro" id="IPR058163">
    <property type="entry name" value="LysR-type_TF_proteobact-type"/>
</dbReference>
<dbReference type="RefSeq" id="WP_141149867.1">
    <property type="nucleotide sequence ID" value="NZ_VHLG01000010.1"/>
</dbReference>
<dbReference type="Gene3D" id="1.10.10.10">
    <property type="entry name" value="Winged helix-like DNA-binding domain superfamily/Winged helix DNA-binding domain"/>
    <property type="match status" value="1"/>
</dbReference>
<dbReference type="SUPFAM" id="SSF46785">
    <property type="entry name" value="Winged helix' DNA-binding domain"/>
    <property type="match status" value="1"/>
</dbReference>
<keyword evidence="3" id="KW-0238">DNA-binding</keyword>
<keyword evidence="2" id="KW-0805">Transcription regulation</keyword>
<dbReference type="InterPro" id="IPR000847">
    <property type="entry name" value="LysR_HTH_N"/>
</dbReference>
<dbReference type="PROSITE" id="PS50931">
    <property type="entry name" value="HTH_LYSR"/>
    <property type="match status" value="1"/>
</dbReference>
<organism evidence="6 7">
    <name type="scientific">Martelella alba</name>
    <dbReference type="NCBI Taxonomy" id="2590451"/>
    <lineage>
        <taxon>Bacteria</taxon>
        <taxon>Pseudomonadati</taxon>
        <taxon>Pseudomonadota</taxon>
        <taxon>Alphaproteobacteria</taxon>
        <taxon>Hyphomicrobiales</taxon>
        <taxon>Aurantimonadaceae</taxon>
        <taxon>Martelella</taxon>
    </lineage>
</organism>
<dbReference type="GO" id="GO:0003700">
    <property type="term" value="F:DNA-binding transcription factor activity"/>
    <property type="evidence" value="ECO:0007669"/>
    <property type="project" value="InterPro"/>
</dbReference>
<dbReference type="EMBL" id="VHLG01000010">
    <property type="protein sequence ID" value="TPW29193.1"/>
    <property type="molecule type" value="Genomic_DNA"/>
</dbReference>
<evidence type="ECO:0000313" key="7">
    <source>
        <dbReference type="Proteomes" id="UP000318801"/>
    </source>
</evidence>
<dbReference type="Proteomes" id="UP000318801">
    <property type="component" value="Unassembled WGS sequence"/>
</dbReference>
<dbReference type="PANTHER" id="PTHR30537:SF5">
    <property type="entry name" value="HTH-TYPE TRANSCRIPTIONAL ACTIVATOR TTDR-RELATED"/>
    <property type="match status" value="1"/>
</dbReference>
<evidence type="ECO:0000256" key="4">
    <source>
        <dbReference type="ARBA" id="ARBA00023163"/>
    </source>
</evidence>
<accession>A0A506U481</accession>
<dbReference type="OrthoDB" id="9786526at2"/>
<feature type="domain" description="HTH lysR-type" evidence="5">
    <location>
        <begin position="1"/>
        <end position="59"/>
    </location>
</feature>
<evidence type="ECO:0000259" key="5">
    <source>
        <dbReference type="PROSITE" id="PS50931"/>
    </source>
</evidence>
<dbReference type="InterPro" id="IPR036388">
    <property type="entry name" value="WH-like_DNA-bd_sf"/>
</dbReference>
<dbReference type="GO" id="GO:0006351">
    <property type="term" value="P:DNA-templated transcription"/>
    <property type="evidence" value="ECO:0007669"/>
    <property type="project" value="TreeGrafter"/>
</dbReference>
<dbReference type="Gene3D" id="3.40.190.290">
    <property type="match status" value="1"/>
</dbReference>
<comment type="caution">
    <text evidence="6">The sequence shown here is derived from an EMBL/GenBank/DDBJ whole genome shotgun (WGS) entry which is preliminary data.</text>
</comment>
<keyword evidence="4" id="KW-0804">Transcription</keyword>
<evidence type="ECO:0000256" key="3">
    <source>
        <dbReference type="ARBA" id="ARBA00023125"/>
    </source>
</evidence>
<comment type="similarity">
    <text evidence="1">Belongs to the LysR transcriptional regulatory family.</text>
</comment>
<proteinExistence type="inferred from homology"/>
<dbReference type="GO" id="GO:0043565">
    <property type="term" value="F:sequence-specific DNA binding"/>
    <property type="evidence" value="ECO:0007669"/>
    <property type="project" value="TreeGrafter"/>
</dbReference>
<evidence type="ECO:0000256" key="1">
    <source>
        <dbReference type="ARBA" id="ARBA00009437"/>
    </source>
</evidence>
<protein>
    <submittedName>
        <fullName evidence="6">LysR family transcriptional regulator</fullName>
    </submittedName>
</protein>
<gene>
    <name evidence="6" type="ORF">FJU08_15190</name>
</gene>
<keyword evidence="7" id="KW-1185">Reference proteome</keyword>
<dbReference type="AlphaFoldDB" id="A0A506U481"/>